<dbReference type="InterPro" id="IPR036812">
    <property type="entry name" value="NAD(P)_OxRdtase_dom_sf"/>
</dbReference>
<gene>
    <name evidence="5" type="ORF">GCM10022204_15510</name>
</gene>
<dbReference type="SUPFAM" id="SSF51430">
    <property type="entry name" value="NAD(P)-linked oxidoreductase"/>
    <property type="match status" value="1"/>
</dbReference>
<dbReference type="Gene3D" id="3.20.20.100">
    <property type="entry name" value="NADP-dependent oxidoreductase domain"/>
    <property type="match status" value="1"/>
</dbReference>
<dbReference type="InterPro" id="IPR020471">
    <property type="entry name" value="AKR"/>
</dbReference>
<name>A0ABP7D612_9ACTN</name>
<comment type="similarity">
    <text evidence="1">Belongs to the aldo/keto reductase family.</text>
</comment>
<dbReference type="Proteomes" id="UP001500051">
    <property type="component" value="Unassembled WGS sequence"/>
</dbReference>
<dbReference type="PANTHER" id="PTHR43827">
    <property type="entry name" value="2,5-DIKETO-D-GLUCONIC ACID REDUCTASE"/>
    <property type="match status" value="1"/>
</dbReference>
<dbReference type="RefSeq" id="WP_344811737.1">
    <property type="nucleotide sequence ID" value="NZ_BAAAYX010000003.1"/>
</dbReference>
<dbReference type="InterPro" id="IPR018170">
    <property type="entry name" value="Aldo/ket_reductase_CS"/>
</dbReference>
<keyword evidence="6" id="KW-1185">Reference proteome</keyword>
<evidence type="ECO:0000256" key="2">
    <source>
        <dbReference type="ARBA" id="ARBA00022857"/>
    </source>
</evidence>
<evidence type="ECO:0000259" key="4">
    <source>
        <dbReference type="Pfam" id="PF00248"/>
    </source>
</evidence>
<dbReference type="PROSITE" id="PS00798">
    <property type="entry name" value="ALDOKETO_REDUCTASE_1"/>
    <property type="match status" value="1"/>
</dbReference>
<dbReference type="EMBL" id="BAAAYX010000003">
    <property type="protein sequence ID" value="GAA3699771.1"/>
    <property type="molecule type" value="Genomic_DNA"/>
</dbReference>
<feature type="domain" description="NADP-dependent oxidoreductase" evidence="4">
    <location>
        <begin position="18"/>
        <end position="260"/>
    </location>
</feature>
<dbReference type="Pfam" id="PF00248">
    <property type="entry name" value="Aldo_ket_red"/>
    <property type="match status" value="1"/>
</dbReference>
<dbReference type="PANTHER" id="PTHR43827:SF3">
    <property type="entry name" value="NADP-DEPENDENT OXIDOREDUCTASE DOMAIN-CONTAINING PROTEIN"/>
    <property type="match status" value="1"/>
</dbReference>
<keyword evidence="2" id="KW-0521">NADP</keyword>
<keyword evidence="3" id="KW-0560">Oxidoreductase</keyword>
<dbReference type="PRINTS" id="PR00069">
    <property type="entry name" value="ALDKETRDTASE"/>
</dbReference>
<organism evidence="5 6">
    <name type="scientific">Microlunatus aurantiacus</name>
    <dbReference type="NCBI Taxonomy" id="446786"/>
    <lineage>
        <taxon>Bacteria</taxon>
        <taxon>Bacillati</taxon>
        <taxon>Actinomycetota</taxon>
        <taxon>Actinomycetes</taxon>
        <taxon>Propionibacteriales</taxon>
        <taxon>Propionibacteriaceae</taxon>
        <taxon>Microlunatus</taxon>
    </lineage>
</organism>
<dbReference type="PROSITE" id="PS00062">
    <property type="entry name" value="ALDOKETO_REDUCTASE_2"/>
    <property type="match status" value="1"/>
</dbReference>
<evidence type="ECO:0000313" key="6">
    <source>
        <dbReference type="Proteomes" id="UP001500051"/>
    </source>
</evidence>
<comment type="caution">
    <text evidence="5">The sequence shown here is derived from an EMBL/GenBank/DDBJ whole genome shotgun (WGS) entry which is preliminary data.</text>
</comment>
<accession>A0ABP7D612</accession>
<dbReference type="PIRSF" id="PIRSF000097">
    <property type="entry name" value="AKR"/>
    <property type="match status" value="1"/>
</dbReference>
<evidence type="ECO:0000256" key="3">
    <source>
        <dbReference type="ARBA" id="ARBA00023002"/>
    </source>
</evidence>
<reference evidence="6" key="1">
    <citation type="journal article" date="2019" name="Int. J. Syst. Evol. Microbiol.">
        <title>The Global Catalogue of Microorganisms (GCM) 10K type strain sequencing project: providing services to taxonomists for standard genome sequencing and annotation.</title>
        <authorList>
            <consortium name="The Broad Institute Genomics Platform"/>
            <consortium name="The Broad Institute Genome Sequencing Center for Infectious Disease"/>
            <person name="Wu L."/>
            <person name="Ma J."/>
        </authorList>
    </citation>
    <scope>NUCLEOTIDE SEQUENCE [LARGE SCALE GENOMIC DNA]</scope>
    <source>
        <strain evidence="6">JCM 16548</strain>
    </source>
</reference>
<evidence type="ECO:0000313" key="5">
    <source>
        <dbReference type="EMBL" id="GAA3699771.1"/>
    </source>
</evidence>
<sequence>MSDVPTLTLNDGHRIPQLGFGVWQVSTEDIVASVATALEIGYRHIDTAAIYGNEEGVGQAIADSGIPRDELFVTTKLWNDSHGVDAAVRAATDSLAKLRLDYVDLYLIHWPTPARENYVAAWHGLEKVQSAGLSRSIGVSNFTEEHLRRVIAEGSVVPAVNQIEVHPTLTQEDIIAVNDELGVITEAYSPLGLSADLEDETVRSVAEATGRTPAQVILRWHLQLGRVVFPKSVTPKRIKENFEVFDFELSDDQVKAISGVNTDNRLGSHPNDFN</sequence>
<protein>
    <submittedName>
        <fullName evidence="5">Aldo/keto reductase</fullName>
    </submittedName>
</protein>
<evidence type="ECO:0000256" key="1">
    <source>
        <dbReference type="ARBA" id="ARBA00007905"/>
    </source>
</evidence>
<proteinExistence type="inferred from homology"/>
<dbReference type="InterPro" id="IPR023210">
    <property type="entry name" value="NADP_OxRdtase_dom"/>
</dbReference>